<dbReference type="PANTHER" id="PTHR17469:SF1">
    <property type="entry name" value="PROTEIN TESPA1"/>
    <property type="match status" value="1"/>
</dbReference>
<reference evidence="1 2" key="1">
    <citation type="journal article" date="2020" name="G3 (Bethesda)">
        <title>Draft Genome of the Common Snapping Turtle, Chelydra serpentina, a Model for Phenotypic Plasticity in Reptiles.</title>
        <authorList>
            <person name="Das D."/>
            <person name="Singh S.K."/>
            <person name="Bierstedt J."/>
            <person name="Erickson A."/>
            <person name="Galli G.L.J."/>
            <person name="Crossley D.A. 2nd"/>
            <person name="Rhen T."/>
        </authorList>
    </citation>
    <scope>NUCLEOTIDE SEQUENCE [LARGE SCALE GENOMIC DNA]</scope>
    <source>
        <strain evidence="1">KW</strain>
    </source>
</reference>
<sequence>REQERLRALGMGEVLGAGNGSSVGCWEQEWLWALGTGKVLGAEEQERFWALGAPGRHGFLAGCRSLTPAVPCQQRPQEVWLSSDMDTLTDCWFLSGSWLCPESPVALRTMEAASVLSPSSWEKRRAWVRQSRCWRTTVLEEEAAVAVQDVSGLQTPHLDDVFLEGSSSSKIETWLQDCG</sequence>
<name>A0A8T1RX21_CHESE</name>
<protein>
    <submittedName>
        <fullName evidence="1">Thymocyte expressed, positive selection associated 1</fullName>
    </submittedName>
</protein>
<dbReference type="Proteomes" id="UP000765507">
    <property type="component" value="Unassembled WGS sequence"/>
</dbReference>
<evidence type="ECO:0000313" key="1">
    <source>
        <dbReference type="EMBL" id="KAG6921148.1"/>
    </source>
</evidence>
<dbReference type="EMBL" id="JAHGAV010002593">
    <property type="protein sequence ID" value="KAG6921148.1"/>
    <property type="molecule type" value="Genomic_DNA"/>
</dbReference>
<evidence type="ECO:0000313" key="2">
    <source>
        <dbReference type="Proteomes" id="UP000765507"/>
    </source>
</evidence>
<feature type="non-terminal residue" evidence="1">
    <location>
        <position position="1"/>
    </location>
</feature>
<organism evidence="1 2">
    <name type="scientific">Chelydra serpentina</name>
    <name type="common">Snapping turtle</name>
    <name type="synonym">Testudo serpentina</name>
    <dbReference type="NCBI Taxonomy" id="8475"/>
    <lineage>
        <taxon>Eukaryota</taxon>
        <taxon>Metazoa</taxon>
        <taxon>Chordata</taxon>
        <taxon>Craniata</taxon>
        <taxon>Vertebrata</taxon>
        <taxon>Euteleostomi</taxon>
        <taxon>Archelosauria</taxon>
        <taxon>Testudinata</taxon>
        <taxon>Testudines</taxon>
        <taxon>Cryptodira</taxon>
        <taxon>Durocryptodira</taxon>
        <taxon>Americhelydia</taxon>
        <taxon>Chelydroidea</taxon>
        <taxon>Chelydridae</taxon>
        <taxon>Chelydra</taxon>
    </lineage>
</organism>
<gene>
    <name evidence="1" type="primary">TESPA1</name>
    <name evidence="1" type="ORF">G0U57_009909</name>
</gene>
<accession>A0A8T1RX21</accession>
<dbReference type="PANTHER" id="PTHR17469">
    <property type="entry name" value="SPERM SPECIFIC ANTIGEN 2-RELATED"/>
    <property type="match status" value="1"/>
</dbReference>
<comment type="caution">
    <text evidence="1">The sequence shown here is derived from an EMBL/GenBank/DDBJ whole genome shotgun (WGS) entry which is preliminary data.</text>
</comment>
<keyword evidence="2" id="KW-1185">Reference proteome</keyword>
<proteinExistence type="predicted"/>
<dbReference type="AlphaFoldDB" id="A0A8T1RX21"/>
<dbReference type="OrthoDB" id="6088188at2759"/>
<dbReference type="InterPro" id="IPR043444">
    <property type="entry name" value="TESPA1-like"/>
</dbReference>